<evidence type="ECO:0000256" key="1">
    <source>
        <dbReference type="ARBA" id="ARBA00022729"/>
    </source>
</evidence>
<evidence type="ECO:0000256" key="2">
    <source>
        <dbReference type="PIRSR" id="PIRSR002825-1"/>
    </source>
</evidence>
<protein>
    <submittedName>
        <fullName evidence="3">Iron(III) transport system substrate-binding protein</fullName>
    </submittedName>
</protein>
<dbReference type="PANTHER" id="PTHR30006">
    <property type="entry name" value="THIAMINE-BINDING PERIPLASMIC PROTEIN-RELATED"/>
    <property type="match status" value="1"/>
</dbReference>
<dbReference type="RefSeq" id="WP_181608016.1">
    <property type="nucleotide sequence ID" value="NZ_BAABAM010000001.1"/>
</dbReference>
<dbReference type="CDD" id="cd13544">
    <property type="entry name" value="PBP2_Fbp_like_1"/>
    <property type="match status" value="1"/>
</dbReference>
<dbReference type="Proteomes" id="UP000530928">
    <property type="component" value="Unassembled WGS sequence"/>
</dbReference>
<keyword evidence="2" id="KW-0408">Iron</keyword>
<sequence length="336" mass="35604">MKRTLAIPIALTLASAACYGGGKDRITIACGAHEQWCATMTRRFTEQTGIEAGFVRLSSGEAMARIKAARGKPEFDAWHGGPADGYEAAKKEGLLEPYLSPAAARIKPEWRDPGGAWTGVYLGVLGFCNNPDVLAETGLEPVTSWRALLDERLRKNVGVAHPATSGTGYTVLWTQVALGGGSQDAGLDYLRRLHPNVLQFNKSGNAAAQQAGRGEVGVGIVFSHDCVAQQQQGYAKLRVTFPEEGTGYEIGGVAVIKGARNPQGARAYVDWALSAESQRLGPTVGFYALPTNAGVTPDSKAADLSKITLVDYDVPGAGQAKPGLVRRFEDEIMAAS</sequence>
<feature type="binding site" evidence="2">
    <location>
        <position position="33"/>
    </location>
    <ligand>
        <name>Fe cation</name>
        <dbReference type="ChEBI" id="CHEBI:24875"/>
    </ligand>
</feature>
<dbReference type="Gene3D" id="3.40.190.10">
    <property type="entry name" value="Periplasmic binding protein-like II"/>
    <property type="match status" value="2"/>
</dbReference>
<dbReference type="GO" id="GO:0030288">
    <property type="term" value="C:outer membrane-bounded periplasmic space"/>
    <property type="evidence" value="ECO:0007669"/>
    <property type="project" value="TreeGrafter"/>
</dbReference>
<organism evidence="3 4">
    <name type="scientific">Nonomuraea soli</name>
    <dbReference type="NCBI Taxonomy" id="1032476"/>
    <lineage>
        <taxon>Bacteria</taxon>
        <taxon>Bacillati</taxon>
        <taxon>Actinomycetota</taxon>
        <taxon>Actinomycetes</taxon>
        <taxon>Streptosporangiales</taxon>
        <taxon>Streptosporangiaceae</taxon>
        <taxon>Nonomuraea</taxon>
    </lineage>
</organism>
<keyword evidence="2" id="KW-0479">Metal-binding</keyword>
<dbReference type="GO" id="GO:0030975">
    <property type="term" value="F:thiamine binding"/>
    <property type="evidence" value="ECO:0007669"/>
    <property type="project" value="TreeGrafter"/>
</dbReference>
<dbReference type="Pfam" id="PF13343">
    <property type="entry name" value="SBP_bac_6"/>
    <property type="match status" value="1"/>
</dbReference>
<dbReference type="AlphaFoldDB" id="A0A7W0CDU2"/>
<dbReference type="GO" id="GO:0046872">
    <property type="term" value="F:metal ion binding"/>
    <property type="evidence" value="ECO:0007669"/>
    <property type="project" value="UniProtKB-KW"/>
</dbReference>
<dbReference type="SUPFAM" id="SSF53850">
    <property type="entry name" value="Periplasmic binding protein-like II"/>
    <property type="match status" value="1"/>
</dbReference>
<evidence type="ECO:0000313" key="4">
    <source>
        <dbReference type="Proteomes" id="UP000530928"/>
    </source>
</evidence>
<evidence type="ECO:0000313" key="3">
    <source>
        <dbReference type="EMBL" id="MBA2889199.1"/>
    </source>
</evidence>
<keyword evidence="4" id="KW-1185">Reference proteome</keyword>
<dbReference type="GO" id="GO:0015888">
    <property type="term" value="P:thiamine transport"/>
    <property type="evidence" value="ECO:0007669"/>
    <property type="project" value="TreeGrafter"/>
</dbReference>
<comment type="caution">
    <text evidence="3">The sequence shown here is derived from an EMBL/GenBank/DDBJ whole genome shotgun (WGS) entry which is preliminary data.</text>
</comment>
<dbReference type="GO" id="GO:0030976">
    <property type="term" value="F:thiamine pyrophosphate binding"/>
    <property type="evidence" value="ECO:0007669"/>
    <property type="project" value="TreeGrafter"/>
</dbReference>
<dbReference type="InterPro" id="IPR026045">
    <property type="entry name" value="Ferric-bd"/>
</dbReference>
<accession>A0A7W0CDU2</accession>
<name>A0A7W0CDU2_9ACTN</name>
<dbReference type="PROSITE" id="PS51257">
    <property type="entry name" value="PROKAR_LIPOPROTEIN"/>
    <property type="match status" value="1"/>
</dbReference>
<gene>
    <name evidence="3" type="ORF">HNR30_000534</name>
</gene>
<dbReference type="EMBL" id="JACDUR010000001">
    <property type="protein sequence ID" value="MBA2889199.1"/>
    <property type="molecule type" value="Genomic_DNA"/>
</dbReference>
<keyword evidence="1" id="KW-0732">Signal</keyword>
<dbReference type="PANTHER" id="PTHR30006:SF2">
    <property type="entry name" value="ABC TRANSPORTER SUBSTRATE-BINDING PROTEIN"/>
    <property type="match status" value="1"/>
</dbReference>
<proteinExistence type="predicted"/>
<reference evidence="3 4" key="1">
    <citation type="submission" date="2020-07" db="EMBL/GenBank/DDBJ databases">
        <title>Genomic Encyclopedia of Type Strains, Phase IV (KMG-IV): sequencing the most valuable type-strain genomes for metagenomic binning, comparative biology and taxonomic classification.</title>
        <authorList>
            <person name="Goeker M."/>
        </authorList>
    </citation>
    <scope>NUCLEOTIDE SEQUENCE [LARGE SCALE GENOMIC DNA]</scope>
    <source>
        <strain evidence="3 4">DSM 45533</strain>
    </source>
</reference>
<dbReference type="PIRSF" id="PIRSF002825">
    <property type="entry name" value="CfbpA"/>
    <property type="match status" value="1"/>
</dbReference>